<name>U4L4C0_PYROM</name>
<proteinExistence type="predicted"/>
<evidence type="ECO:0000256" key="1">
    <source>
        <dbReference type="SAM" id="Phobius"/>
    </source>
</evidence>
<evidence type="ECO:0000313" key="3">
    <source>
        <dbReference type="Proteomes" id="UP000018144"/>
    </source>
</evidence>
<organism evidence="2 3">
    <name type="scientific">Pyronema omphalodes (strain CBS 100304)</name>
    <name type="common">Pyronema confluens</name>
    <dbReference type="NCBI Taxonomy" id="1076935"/>
    <lineage>
        <taxon>Eukaryota</taxon>
        <taxon>Fungi</taxon>
        <taxon>Dikarya</taxon>
        <taxon>Ascomycota</taxon>
        <taxon>Pezizomycotina</taxon>
        <taxon>Pezizomycetes</taxon>
        <taxon>Pezizales</taxon>
        <taxon>Pyronemataceae</taxon>
        <taxon>Pyronema</taxon>
    </lineage>
</organism>
<dbReference type="EMBL" id="HF935336">
    <property type="protein sequence ID" value="CCX07148.1"/>
    <property type="molecule type" value="Genomic_DNA"/>
</dbReference>
<keyword evidence="1" id="KW-1133">Transmembrane helix</keyword>
<sequence>MSDFHTTVAQAITHFWFWVGIIGIVAFVAYFFVIFATNYIKSFFTKNNTNTNCDNYKYGSDNSRGTATGIEHQVGRHQETLIIARMHGIPYGSAYAETLA</sequence>
<feature type="transmembrane region" description="Helical" evidence="1">
    <location>
        <begin position="15"/>
        <end position="36"/>
    </location>
</feature>
<keyword evidence="1" id="KW-0812">Transmembrane</keyword>
<reference evidence="2 3" key="1">
    <citation type="journal article" date="2013" name="PLoS Genet.">
        <title>The genome and development-dependent transcriptomes of Pyronema confluens: a window into fungal evolution.</title>
        <authorList>
            <person name="Traeger S."/>
            <person name="Altegoer F."/>
            <person name="Freitag M."/>
            <person name="Gabaldon T."/>
            <person name="Kempken F."/>
            <person name="Kumar A."/>
            <person name="Marcet-Houben M."/>
            <person name="Poggeler S."/>
            <person name="Stajich J.E."/>
            <person name="Nowrousian M."/>
        </authorList>
    </citation>
    <scope>NUCLEOTIDE SEQUENCE [LARGE SCALE GENOMIC DNA]</scope>
    <source>
        <strain evidence="3">CBS 100304</strain>
        <tissue evidence="2">Vegetative mycelium</tissue>
    </source>
</reference>
<accession>U4L4C0</accession>
<evidence type="ECO:0000313" key="2">
    <source>
        <dbReference type="EMBL" id="CCX07148.1"/>
    </source>
</evidence>
<dbReference type="AlphaFoldDB" id="U4L4C0"/>
<keyword evidence="3" id="KW-1185">Reference proteome</keyword>
<gene>
    <name evidence="2" type="ORF">PCON_06735</name>
</gene>
<dbReference type="Proteomes" id="UP000018144">
    <property type="component" value="Unassembled WGS sequence"/>
</dbReference>
<protein>
    <submittedName>
        <fullName evidence="2">Uncharacterized protein</fullName>
    </submittedName>
</protein>
<keyword evidence="1" id="KW-0472">Membrane</keyword>